<reference evidence="2" key="1">
    <citation type="submission" date="2022-09" db="EMBL/GenBank/DDBJ databases">
        <title>Novel Mycoplasma species identified in domestic and wild animals.</title>
        <authorList>
            <person name="Volokhov D.V."/>
            <person name="Furtak V.A."/>
            <person name="Zagorodnyaya T.A."/>
        </authorList>
    </citation>
    <scope>NUCLEOTIDE SEQUENCE</scope>
    <source>
        <strain evidence="2">Oakley</strain>
    </source>
</reference>
<evidence type="ECO:0000313" key="3">
    <source>
        <dbReference type="Proteomes" id="UP001177160"/>
    </source>
</evidence>
<feature type="domain" description="GGDEF" evidence="1">
    <location>
        <begin position="179"/>
        <end position="305"/>
    </location>
</feature>
<dbReference type="PANTHER" id="PTHR45138:SF9">
    <property type="entry name" value="DIGUANYLATE CYCLASE DGCM-RELATED"/>
    <property type="match status" value="1"/>
</dbReference>
<dbReference type="EMBL" id="JAOVQM010000002">
    <property type="protein sequence ID" value="MCV2231975.1"/>
    <property type="molecule type" value="Genomic_DNA"/>
</dbReference>
<dbReference type="SMART" id="SM00267">
    <property type="entry name" value="GGDEF"/>
    <property type="match status" value="1"/>
</dbReference>
<evidence type="ECO:0000259" key="1">
    <source>
        <dbReference type="PROSITE" id="PS50887"/>
    </source>
</evidence>
<dbReference type="InterPro" id="IPR050469">
    <property type="entry name" value="Diguanylate_Cyclase"/>
</dbReference>
<accession>A0ABT2Y7K9</accession>
<gene>
    <name evidence="2" type="ORF">N7548_03950</name>
</gene>
<dbReference type="NCBIfam" id="TIGR00254">
    <property type="entry name" value="GGDEF"/>
    <property type="match status" value="1"/>
</dbReference>
<dbReference type="PROSITE" id="PS50887">
    <property type="entry name" value="GGDEF"/>
    <property type="match status" value="1"/>
</dbReference>
<dbReference type="InterPro" id="IPR000160">
    <property type="entry name" value="GGDEF_dom"/>
</dbReference>
<dbReference type="PANTHER" id="PTHR45138">
    <property type="entry name" value="REGULATORY COMPONENTS OF SENSORY TRANSDUCTION SYSTEM"/>
    <property type="match status" value="1"/>
</dbReference>
<dbReference type="InterPro" id="IPR029787">
    <property type="entry name" value="Nucleotide_cyclase"/>
</dbReference>
<dbReference type="Pfam" id="PF00990">
    <property type="entry name" value="GGDEF"/>
    <property type="match status" value="1"/>
</dbReference>
<dbReference type="CDD" id="cd01949">
    <property type="entry name" value="GGDEF"/>
    <property type="match status" value="1"/>
</dbReference>
<comment type="caution">
    <text evidence="2">The sequence shown here is derived from an EMBL/GenBank/DDBJ whole genome shotgun (WGS) entry which is preliminary data.</text>
</comment>
<dbReference type="SUPFAM" id="SSF55073">
    <property type="entry name" value="Nucleotide cyclase"/>
    <property type="match status" value="1"/>
</dbReference>
<keyword evidence="3" id="KW-1185">Reference proteome</keyword>
<dbReference type="Gene3D" id="3.30.70.270">
    <property type="match status" value="1"/>
</dbReference>
<evidence type="ECO:0000313" key="2">
    <source>
        <dbReference type="EMBL" id="MCV2231975.1"/>
    </source>
</evidence>
<dbReference type="RefSeq" id="WP_263608128.1">
    <property type="nucleotide sequence ID" value="NZ_JAOVQM010000002.1"/>
</dbReference>
<proteinExistence type="predicted"/>
<dbReference type="InterPro" id="IPR043128">
    <property type="entry name" value="Rev_trsase/Diguanyl_cyclase"/>
</dbReference>
<name>A0ABT2Y7K9_9MOLU</name>
<sequence>MNNPYLNHVSKTLKEEFNVDVVEDILLVRKDRVILYGESNLSEDNILYVITGTLQLIGLAEASSIQLTDLLKRFEYNNAYADVAGKTDYYGYVYGELFSIRPQTSVTFPILAEQQRVWITVSRFVVDANPALSAYFITNVSDVMDAEEQNYAKSHRDSLTGLFNKYTLDFHYGKRYKNENFHVMYLDIDNFKEVNDHDGHVAGDQCLIAFSNILKSYSNDHKHFYRNGGDEFVGLLFDTEDHVREMAEGILSQVRQIQSPISNTRMTVSMGIVQADMRQDVIRKADMLLYKAKRMGKNQYIYEIEKTRQHEEA</sequence>
<dbReference type="Proteomes" id="UP001177160">
    <property type="component" value="Unassembled WGS sequence"/>
</dbReference>
<organism evidence="2 3">
    <name type="scientific">Paracholeplasma manati</name>
    <dbReference type="NCBI Taxonomy" id="591373"/>
    <lineage>
        <taxon>Bacteria</taxon>
        <taxon>Bacillati</taxon>
        <taxon>Mycoplasmatota</taxon>
        <taxon>Mollicutes</taxon>
        <taxon>Acholeplasmatales</taxon>
        <taxon>Acholeplasmataceae</taxon>
        <taxon>Paracholeplasma</taxon>
    </lineage>
</organism>
<protein>
    <submittedName>
        <fullName evidence="2">GGDEF domain-containing protein</fullName>
    </submittedName>
</protein>